<dbReference type="Gene3D" id="3.90.850.10">
    <property type="entry name" value="Fumarylacetoacetase-like, C-terminal domain"/>
    <property type="match status" value="1"/>
</dbReference>
<dbReference type="InterPro" id="IPR036663">
    <property type="entry name" value="Fumarylacetoacetase_C_sf"/>
</dbReference>
<protein>
    <submittedName>
        <fullName evidence="2">2-keto-4-pentenoate hydratase</fullName>
        <ecNumber evidence="2">4.2.1.80</ecNumber>
    </submittedName>
</protein>
<dbReference type="GO" id="GO:0005737">
    <property type="term" value="C:cytoplasm"/>
    <property type="evidence" value="ECO:0007669"/>
    <property type="project" value="TreeGrafter"/>
</dbReference>
<evidence type="ECO:0000313" key="4">
    <source>
        <dbReference type="Proteomes" id="UP000051494"/>
    </source>
</evidence>
<comment type="caution">
    <text evidence="2">The sequence shown here is derived from an EMBL/GenBank/DDBJ whole genome shotgun (WGS) entry which is preliminary data.</text>
</comment>
<dbReference type="PANTHER" id="PTHR30143:SF0">
    <property type="entry name" value="2-KETO-4-PENTENOATE HYDRATASE"/>
    <property type="match status" value="1"/>
</dbReference>
<dbReference type="EMBL" id="LKHV02000001">
    <property type="protein sequence ID" value="MCS5707859.1"/>
    <property type="molecule type" value="Genomic_DNA"/>
</dbReference>
<dbReference type="EC" id="4.2.1.80" evidence="2"/>
<dbReference type="EMBL" id="LKHV01000006">
    <property type="protein sequence ID" value="KRG18563.1"/>
    <property type="molecule type" value="Genomic_DNA"/>
</dbReference>
<evidence type="ECO:0000313" key="3">
    <source>
        <dbReference type="EMBL" id="MCS5707859.1"/>
    </source>
</evidence>
<dbReference type="RefSeq" id="WP_057624546.1">
    <property type="nucleotide sequence ID" value="NZ_LKHV02000001.1"/>
</dbReference>
<dbReference type="STRING" id="437022.CC99x_01448"/>
<dbReference type="OrthoDB" id="7041909at2"/>
<dbReference type="SUPFAM" id="SSF56529">
    <property type="entry name" value="FAH"/>
    <property type="match status" value="1"/>
</dbReference>
<dbReference type="GO" id="GO:0008684">
    <property type="term" value="F:2-oxopent-4-enoate hydratase activity"/>
    <property type="evidence" value="ECO:0007669"/>
    <property type="project" value="UniProtKB-EC"/>
</dbReference>
<evidence type="ECO:0000256" key="1">
    <source>
        <dbReference type="SAM" id="SignalP"/>
    </source>
</evidence>
<feature type="signal peptide" evidence="1">
    <location>
        <begin position="1"/>
        <end position="22"/>
    </location>
</feature>
<name>A0A0Q9YRF5_9GAMM</name>
<dbReference type="InterPro" id="IPR050772">
    <property type="entry name" value="Hydratase-Decarb/MhpD_sf"/>
</dbReference>
<dbReference type="AlphaFoldDB" id="A0A0Q9YRF5"/>
<reference evidence="3" key="3">
    <citation type="submission" date="2021-06" db="EMBL/GenBank/DDBJ databases">
        <title>Genomic Description and Analysis of Intracellular Bacteria, Candidatus Berkiella cookevillensis and Candidatus Berkiella aquae.</title>
        <authorList>
            <person name="Kidane D.T."/>
            <person name="Mehari Y.T."/>
            <person name="Rice F.C."/>
            <person name="Arivett B.A."/>
            <person name="Farone A.L."/>
            <person name="Berk S.G."/>
            <person name="Farone M.B."/>
        </authorList>
    </citation>
    <scope>NUCLEOTIDE SEQUENCE</scope>
    <source>
        <strain evidence="3">CC99</strain>
    </source>
</reference>
<keyword evidence="1" id="KW-0732">Signal</keyword>
<reference evidence="3" key="2">
    <citation type="journal article" date="2016" name="Genome Announc.">
        <title>Draft Genome Sequences of Two Novel Amoeba-Resistant Intranuclear Bacteria, 'Candidatus Berkiella cookevillensis' and 'Candidatus Berkiella aquae'.</title>
        <authorList>
            <person name="Mehari Y.T."/>
            <person name="Arivett B.A."/>
            <person name="Farone A.L."/>
            <person name="Gunderson J.H."/>
            <person name="Farone M.B."/>
        </authorList>
    </citation>
    <scope>NUCLEOTIDE SEQUENCE</scope>
    <source>
        <strain evidence="3">CC99</strain>
    </source>
</reference>
<organism evidence="2">
    <name type="scientific">Candidatus Berkiella cookevillensis</name>
    <dbReference type="NCBI Taxonomy" id="437022"/>
    <lineage>
        <taxon>Bacteria</taxon>
        <taxon>Pseudomonadati</taxon>
        <taxon>Pseudomonadota</taxon>
        <taxon>Gammaproteobacteria</taxon>
        <taxon>Candidatus Berkiellales</taxon>
        <taxon>Candidatus Berkiellaceae</taxon>
        <taxon>Candidatus Berkiella</taxon>
    </lineage>
</organism>
<reference evidence="2" key="1">
    <citation type="submission" date="2015-09" db="EMBL/GenBank/DDBJ databases">
        <title>Draft Genome Sequences of Two Novel Amoeba-resistant Intranuclear Bacteria, Candidatus Berkiella cookevillensis and Candidatus Berkiella aquae.</title>
        <authorList>
            <person name="Mehari Y.T."/>
            <person name="Arivett B.A."/>
            <person name="Farone A.L."/>
            <person name="Gunderson J.H."/>
            <person name="Farone M.B."/>
        </authorList>
    </citation>
    <scope>NUCLEOTIDE SEQUENCE [LARGE SCALE GENOMIC DNA]</scope>
    <source>
        <strain evidence="2">CC99</strain>
    </source>
</reference>
<dbReference type="Proteomes" id="UP000051494">
    <property type="component" value="Unassembled WGS sequence"/>
</dbReference>
<evidence type="ECO:0000313" key="2">
    <source>
        <dbReference type="EMBL" id="KRG18563.1"/>
    </source>
</evidence>
<gene>
    <name evidence="2" type="primary">mhpD</name>
    <name evidence="3" type="ORF">CC99x_002970</name>
    <name evidence="2" type="ORF">CC99x_01448</name>
</gene>
<keyword evidence="4" id="KW-1185">Reference proteome</keyword>
<proteinExistence type="predicted"/>
<sequence>MIGYRAVIALNLFTLVVSNLYAAAPSVDAISQEVYQAYQQKKPMPNLSKKHELDMSLAYQVQKSYVRSRLQSEHIAGFKAGLTSDEAQSSFNINRPIIGILFKEGQKQDKSEFAINDYRGLMIEAELGFIFDRKISKKVNSVDELKSYVQKIVPVLELPEVCFESTLTEGVDLVAINTGSAYFIPGDNVNWLGQDINDITVTLRQDDRIVLQGQGRDALGDQWEALRWLVNQVIAHGWVIEKGYLLITGALGGMVDVQPGVYKALYNNETAVSFTVNE</sequence>
<accession>A0A0Q9YRF5</accession>
<dbReference type="PANTHER" id="PTHR30143">
    <property type="entry name" value="ACID HYDRATASE"/>
    <property type="match status" value="1"/>
</dbReference>
<keyword evidence="2" id="KW-0456">Lyase</keyword>
<feature type="chain" id="PRO_5043129842" evidence="1">
    <location>
        <begin position="23"/>
        <end position="278"/>
    </location>
</feature>